<dbReference type="EMBL" id="CP048222">
    <property type="protein sequence ID" value="QHT66192.1"/>
    <property type="molecule type" value="Genomic_DNA"/>
</dbReference>
<protein>
    <submittedName>
        <fullName evidence="3">Transposase</fullName>
    </submittedName>
</protein>
<keyword evidence="1" id="KW-0472">Membrane</keyword>
<sequence>MLRIIGPLRMQERVESKEGKKMIGRRMSTVEPVFGSLLNYYGMKRSNTKGKQAAHKFMLMSATAYNLQKLLSCFTHPKSNVQILTQKQVHILYFVLRYVVQQPDPFLETHNCTSFLSAICPKNREPYMPRDFLSFYFYEFNILIIYFTYNLW</sequence>
<feature type="transmembrane region" description="Helical" evidence="1">
    <location>
        <begin position="132"/>
        <end position="149"/>
    </location>
</feature>
<reference evidence="3 4" key="1">
    <citation type="submission" date="2020-01" db="EMBL/GenBank/DDBJ databases">
        <authorList>
            <person name="Kim M.K."/>
        </authorList>
    </citation>
    <scope>NUCLEOTIDE SEQUENCE [LARGE SCALE GENOMIC DNA]</scope>
    <source>
        <strain evidence="3 4">172606-1</strain>
    </source>
</reference>
<dbReference type="RefSeq" id="WP_162442260.1">
    <property type="nucleotide sequence ID" value="NZ_CP048222.1"/>
</dbReference>
<dbReference type="AlphaFoldDB" id="A0A6C0GEM4"/>
<organism evidence="3 4">
    <name type="scientific">Rhodocytophaga rosea</name>
    <dbReference type="NCBI Taxonomy" id="2704465"/>
    <lineage>
        <taxon>Bacteria</taxon>
        <taxon>Pseudomonadati</taxon>
        <taxon>Bacteroidota</taxon>
        <taxon>Cytophagia</taxon>
        <taxon>Cytophagales</taxon>
        <taxon>Rhodocytophagaceae</taxon>
        <taxon>Rhodocytophaga</taxon>
    </lineage>
</organism>
<dbReference type="Proteomes" id="UP000480178">
    <property type="component" value="Chromosome"/>
</dbReference>
<keyword evidence="1" id="KW-1133">Transmembrane helix</keyword>
<dbReference type="InterPro" id="IPR025668">
    <property type="entry name" value="Tnp_DDE_dom"/>
</dbReference>
<gene>
    <name evidence="3" type="ORF">GXP67_05675</name>
</gene>
<proteinExistence type="predicted"/>
<feature type="domain" description="Transposase DDE" evidence="2">
    <location>
        <begin position="9"/>
        <end position="71"/>
    </location>
</feature>
<evidence type="ECO:0000256" key="1">
    <source>
        <dbReference type="SAM" id="Phobius"/>
    </source>
</evidence>
<name>A0A6C0GEM4_9BACT</name>
<evidence type="ECO:0000313" key="3">
    <source>
        <dbReference type="EMBL" id="QHT66192.1"/>
    </source>
</evidence>
<dbReference type="KEGG" id="rhoz:GXP67_05675"/>
<keyword evidence="1" id="KW-0812">Transmembrane</keyword>
<evidence type="ECO:0000313" key="4">
    <source>
        <dbReference type="Proteomes" id="UP000480178"/>
    </source>
</evidence>
<keyword evidence="4" id="KW-1185">Reference proteome</keyword>
<evidence type="ECO:0000259" key="2">
    <source>
        <dbReference type="Pfam" id="PF13751"/>
    </source>
</evidence>
<dbReference type="Pfam" id="PF13751">
    <property type="entry name" value="DDE_Tnp_1_6"/>
    <property type="match status" value="1"/>
</dbReference>
<accession>A0A6C0GEM4</accession>